<dbReference type="PANTHER" id="PTHR32063:SF18">
    <property type="entry name" value="CATION EFFLUX SYSTEM PROTEIN"/>
    <property type="match status" value="1"/>
</dbReference>
<dbReference type="PANTHER" id="PTHR32063">
    <property type="match status" value="1"/>
</dbReference>
<dbReference type="EMBL" id="BJYZ01000007">
    <property type="protein sequence ID" value="GEO37694.1"/>
    <property type="molecule type" value="Genomic_DNA"/>
</dbReference>
<name>A0A512DMI4_9PROT</name>
<accession>A0A512DMI4</accession>
<feature type="transmembrane region" description="Helical" evidence="1">
    <location>
        <begin position="912"/>
        <end position="933"/>
    </location>
</feature>
<dbReference type="SUPFAM" id="SSF82866">
    <property type="entry name" value="Multidrug efflux transporter AcrB transmembrane domain"/>
    <property type="match status" value="2"/>
</dbReference>
<feature type="transmembrane region" description="Helical" evidence="1">
    <location>
        <begin position="961"/>
        <end position="982"/>
    </location>
</feature>
<feature type="transmembrane region" description="Helical" evidence="1">
    <location>
        <begin position="859"/>
        <end position="877"/>
    </location>
</feature>
<evidence type="ECO:0000313" key="3">
    <source>
        <dbReference type="Proteomes" id="UP000321523"/>
    </source>
</evidence>
<feature type="transmembrane region" description="Helical" evidence="1">
    <location>
        <begin position="337"/>
        <end position="354"/>
    </location>
</feature>
<feature type="transmembrane region" description="Helical" evidence="1">
    <location>
        <begin position="988"/>
        <end position="1010"/>
    </location>
</feature>
<reference evidence="2 3" key="1">
    <citation type="submission" date="2019-07" db="EMBL/GenBank/DDBJ databases">
        <title>Whole genome shotgun sequence of Skermanella aerolata NBRC 106429.</title>
        <authorList>
            <person name="Hosoyama A."/>
            <person name="Uohara A."/>
            <person name="Ohji S."/>
            <person name="Ichikawa N."/>
        </authorList>
    </citation>
    <scope>NUCLEOTIDE SEQUENCE [LARGE SCALE GENOMIC DNA]</scope>
    <source>
        <strain evidence="2 3">NBRC 106429</strain>
    </source>
</reference>
<proteinExistence type="predicted"/>
<dbReference type="PRINTS" id="PR00702">
    <property type="entry name" value="ACRIFLAVINRP"/>
</dbReference>
<dbReference type="Pfam" id="PF00873">
    <property type="entry name" value="ACR_tran"/>
    <property type="match status" value="1"/>
</dbReference>
<dbReference type="SUPFAM" id="SSF82714">
    <property type="entry name" value="Multidrug efflux transporter AcrB TolC docking domain, DN and DC subdomains"/>
    <property type="match status" value="2"/>
</dbReference>
<keyword evidence="1" id="KW-0812">Transmembrane</keyword>
<feature type="transmembrane region" description="Helical" evidence="1">
    <location>
        <begin position="434"/>
        <end position="453"/>
    </location>
</feature>
<dbReference type="Gene3D" id="3.30.70.1430">
    <property type="entry name" value="Multidrug efflux transporter AcrB pore domain"/>
    <property type="match status" value="2"/>
</dbReference>
<dbReference type="InterPro" id="IPR027463">
    <property type="entry name" value="AcrB_DN_DC_subdom"/>
</dbReference>
<dbReference type="Gene3D" id="1.20.1640.10">
    <property type="entry name" value="Multidrug efflux transporter AcrB transmembrane domain"/>
    <property type="match status" value="2"/>
</dbReference>
<comment type="caution">
    <text evidence="2">The sequence shown here is derived from an EMBL/GenBank/DDBJ whole genome shotgun (WGS) entry which is preliminary data.</text>
</comment>
<feature type="transmembrane region" description="Helical" evidence="1">
    <location>
        <begin position="884"/>
        <end position="906"/>
    </location>
</feature>
<dbReference type="GO" id="GO:0042910">
    <property type="term" value="F:xenobiotic transmembrane transporter activity"/>
    <property type="evidence" value="ECO:0007669"/>
    <property type="project" value="TreeGrafter"/>
</dbReference>
<dbReference type="SUPFAM" id="SSF82693">
    <property type="entry name" value="Multidrug efflux transporter AcrB pore domain, PN1, PN2, PC1 and PC2 subdomains"/>
    <property type="match status" value="3"/>
</dbReference>
<protein>
    <submittedName>
        <fullName evidence="2">Cation efflux system protein</fullName>
    </submittedName>
</protein>
<feature type="transmembrane region" description="Helical" evidence="1">
    <location>
        <begin position="465"/>
        <end position="487"/>
    </location>
</feature>
<dbReference type="Gene3D" id="3.30.70.1440">
    <property type="entry name" value="Multidrug efflux transporter AcrB pore domain"/>
    <property type="match status" value="1"/>
</dbReference>
<dbReference type="InterPro" id="IPR001036">
    <property type="entry name" value="Acrflvin-R"/>
</dbReference>
<dbReference type="RefSeq" id="WP_186818068.1">
    <property type="nucleotide sequence ID" value="NZ_BJYZ01000007.1"/>
</dbReference>
<feature type="transmembrane region" description="Helical" evidence="1">
    <location>
        <begin position="361"/>
        <end position="380"/>
    </location>
</feature>
<dbReference type="AlphaFoldDB" id="A0A512DMI4"/>
<dbReference type="GO" id="GO:0005886">
    <property type="term" value="C:plasma membrane"/>
    <property type="evidence" value="ECO:0007669"/>
    <property type="project" value="TreeGrafter"/>
</dbReference>
<gene>
    <name evidence="2" type="ORF">SAE02_18420</name>
</gene>
<dbReference type="Proteomes" id="UP000321523">
    <property type="component" value="Unassembled WGS sequence"/>
</dbReference>
<feature type="transmembrane region" description="Helical" evidence="1">
    <location>
        <begin position="392"/>
        <end position="413"/>
    </location>
</feature>
<keyword evidence="1" id="KW-1133">Transmembrane helix</keyword>
<evidence type="ECO:0000256" key="1">
    <source>
        <dbReference type="SAM" id="Phobius"/>
    </source>
</evidence>
<evidence type="ECO:0000313" key="2">
    <source>
        <dbReference type="EMBL" id="GEO37694.1"/>
    </source>
</evidence>
<dbReference type="Gene3D" id="3.30.2090.10">
    <property type="entry name" value="Multidrug efflux transporter AcrB TolC docking domain, DN and DC subdomains"/>
    <property type="match status" value="2"/>
</dbReference>
<keyword evidence="3" id="KW-1185">Reference proteome</keyword>
<dbReference type="Gene3D" id="3.30.70.1320">
    <property type="entry name" value="Multidrug efflux transporter AcrB pore domain like"/>
    <property type="match status" value="1"/>
</dbReference>
<sequence>MMGFNLSALAVRERAITLFLIVAVILAGGLAFFKLGRAEDPAFTVKVLTVSAAWPGATAQEMQDLVAEPLEKRMQELRWYDRVETFTRPGLVLMTVSLRDDTPAAAVPDEFYQARKKLGDEARNLPKGALGPFVNDEYSDVTFALYAVEAPGMPPRLLTREAEKLRQRLLHVAGVKKVDILGERPERIFVEFSYARLATLGVGARDIFDALQRQNAVTPAGSIETNGPQVFVRLDGAYDDLQKIRDTPIVSGGRTLKLSDVAEVGRGYEDPATFLIRHNGEPALMLSIVMQDAWNGLDLGRALEAEQKAISAELPAGLTFSKVTDQAVNISEAVDEFMLKFFVALGVVMVVGLVSLGWRVGIVVAAAVPLTLAVVFVIMLDTGRAFDRITLGALIISLGLLVDDAIIAIEMMVVKLEEGYERTKAAAYAWSHTAAPMLSGTVITIIGFTPVGFARSTAGEYAGNIFWIVGFALIASWFVAVIFTPYLGVKLLPDIKPVPGGHAAIYATPNYRRLRRLVGWSIRRKFLVAGAVVAAFVTAGVGMGSVKQQFFPNSDRPEVLVEVQMPEGTSIAATSAATKKVEDWLRRQPEAKIVSSYIGRGAARFVLSYNPELPDPSFAKIIVLTPDAEARDRLKHRLRERIAEGLAPEARLRATQLVFGPYSRFLVNFRVMGPDIATVRSIADEVQAVMRANPHTRQVNQDWGERVPTAHFVLDQDRLRLIGLTPADAGEQLQFLLTGVPVTQVREGIRTVDVVARASGPERLDPARLGDLTLTSHDGRLIPLSQIGRVEVRAEDPILRRRDRVPTITVQSDIDESLQPPQVSTEIAEALAPLIARLPAGYRIVAGGNIEDAGKANAALAPLFPIMIALTLLVIVLQTRSLAATTMVFLTAPLGLVGAVPVLLLFDQPFGFNAILGLIGLAGILMRNTLILIGQIHTNRQEGLDDYHAVVEATVQRARPVILTALAAVLAFVPLTTSVFWGSMAYTLIGGTAGGTVLILVFLPALYAIWFRVRPGEPVRDGQTDGHGRSLRGYVALHRSGTGNDTRPA</sequence>
<keyword evidence="1" id="KW-0472">Membrane</keyword>
<organism evidence="2 3">
    <name type="scientific">Skermanella aerolata</name>
    <dbReference type="NCBI Taxonomy" id="393310"/>
    <lineage>
        <taxon>Bacteria</taxon>
        <taxon>Pseudomonadati</taxon>
        <taxon>Pseudomonadota</taxon>
        <taxon>Alphaproteobacteria</taxon>
        <taxon>Rhodospirillales</taxon>
        <taxon>Azospirillaceae</taxon>
        <taxon>Skermanella</taxon>
    </lineage>
</organism>